<evidence type="ECO:0000313" key="3">
    <source>
        <dbReference type="Proteomes" id="UP000265515"/>
    </source>
</evidence>
<sequence length="291" mass="32179">MNDMDSDEDLRRGAVEWLQIIEEGGRRLQEVVDILLASQGGQLGTVGGTVSLMPWLEDKMQAMLDIIWELEEGPTPPIDEFVDWHRAGLPMHGCYNIFRIGQDRCATLEEGLLGCSDGLTPTSPAITMEEISDNNNFYIDSECDDNDSNDIVNKGNNGLNINNECDDKDNNGIINICGSRNNTNDDAEKNNNNDINNNDNNQFEDINCIEDINYNFFEVTNDNCGHKIDKNETADNNSDTGIAGVADNDSTDNIHSNDSHGDGDEAKEDMEVNRGCSGAFRTADWQRMGVG</sequence>
<dbReference type="Gramene" id="GBG79114">
    <property type="protein sequence ID" value="GBG79114"/>
    <property type="gene ID" value="CBR_g28829"/>
</dbReference>
<keyword evidence="3" id="KW-1185">Reference proteome</keyword>
<dbReference type="Proteomes" id="UP000265515">
    <property type="component" value="Unassembled WGS sequence"/>
</dbReference>
<protein>
    <submittedName>
        <fullName evidence="2">Uncharacterized protein</fullName>
    </submittedName>
</protein>
<evidence type="ECO:0000313" key="2">
    <source>
        <dbReference type="EMBL" id="GBG79114.1"/>
    </source>
</evidence>
<reference evidence="2 3" key="1">
    <citation type="journal article" date="2018" name="Cell">
        <title>The Chara Genome: Secondary Complexity and Implications for Plant Terrestrialization.</title>
        <authorList>
            <person name="Nishiyama T."/>
            <person name="Sakayama H."/>
            <person name="Vries J.D."/>
            <person name="Buschmann H."/>
            <person name="Saint-Marcoux D."/>
            <person name="Ullrich K.K."/>
            <person name="Haas F.B."/>
            <person name="Vanderstraeten L."/>
            <person name="Becker D."/>
            <person name="Lang D."/>
            <person name="Vosolsobe S."/>
            <person name="Rombauts S."/>
            <person name="Wilhelmsson P.K.I."/>
            <person name="Janitza P."/>
            <person name="Kern R."/>
            <person name="Heyl A."/>
            <person name="Rumpler F."/>
            <person name="Villalobos L.I.A.C."/>
            <person name="Clay J.M."/>
            <person name="Skokan R."/>
            <person name="Toyoda A."/>
            <person name="Suzuki Y."/>
            <person name="Kagoshima H."/>
            <person name="Schijlen E."/>
            <person name="Tajeshwar N."/>
            <person name="Catarino B."/>
            <person name="Hetherington A.J."/>
            <person name="Saltykova A."/>
            <person name="Bonnot C."/>
            <person name="Breuninger H."/>
            <person name="Symeonidi A."/>
            <person name="Radhakrishnan G.V."/>
            <person name="Van Nieuwerburgh F."/>
            <person name="Deforce D."/>
            <person name="Chang C."/>
            <person name="Karol K.G."/>
            <person name="Hedrich R."/>
            <person name="Ulvskov P."/>
            <person name="Glockner G."/>
            <person name="Delwiche C.F."/>
            <person name="Petrasek J."/>
            <person name="Van de Peer Y."/>
            <person name="Friml J."/>
            <person name="Beilby M."/>
            <person name="Dolan L."/>
            <person name="Kohara Y."/>
            <person name="Sugano S."/>
            <person name="Fujiyama A."/>
            <person name="Delaux P.-M."/>
            <person name="Quint M."/>
            <person name="TheiBen G."/>
            <person name="Hagemann M."/>
            <person name="Harholt J."/>
            <person name="Dunand C."/>
            <person name="Zachgo S."/>
            <person name="Langdale J."/>
            <person name="Maumus F."/>
            <person name="Straeten D.V.D."/>
            <person name="Gould S.B."/>
            <person name="Rensing S.A."/>
        </authorList>
    </citation>
    <scope>NUCLEOTIDE SEQUENCE [LARGE SCALE GENOMIC DNA]</scope>
    <source>
        <strain evidence="2 3">S276</strain>
    </source>
</reference>
<proteinExistence type="predicted"/>
<feature type="compositionally biased region" description="Basic and acidic residues" evidence="1">
    <location>
        <begin position="255"/>
        <end position="269"/>
    </location>
</feature>
<dbReference type="EMBL" id="BFEA01000311">
    <property type="protein sequence ID" value="GBG79114.1"/>
    <property type="molecule type" value="Genomic_DNA"/>
</dbReference>
<organism evidence="2 3">
    <name type="scientific">Chara braunii</name>
    <name type="common">Braun's stonewort</name>
    <dbReference type="NCBI Taxonomy" id="69332"/>
    <lineage>
        <taxon>Eukaryota</taxon>
        <taxon>Viridiplantae</taxon>
        <taxon>Streptophyta</taxon>
        <taxon>Charophyceae</taxon>
        <taxon>Charales</taxon>
        <taxon>Characeae</taxon>
        <taxon>Chara</taxon>
    </lineage>
</organism>
<feature type="region of interest" description="Disordered" evidence="1">
    <location>
        <begin position="231"/>
        <end position="269"/>
    </location>
</feature>
<accession>A0A388LA06</accession>
<comment type="caution">
    <text evidence="2">The sequence shown here is derived from an EMBL/GenBank/DDBJ whole genome shotgun (WGS) entry which is preliminary data.</text>
</comment>
<feature type="region of interest" description="Disordered" evidence="1">
    <location>
        <begin position="180"/>
        <end position="200"/>
    </location>
</feature>
<gene>
    <name evidence="2" type="ORF">CBR_g28829</name>
</gene>
<name>A0A388LA06_CHABU</name>
<evidence type="ECO:0000256" key="1">
    <source>
        <dbReference type="SAM" id="MobiDB-lite"/>
    </source>
</evidence>
<dbReference type="AlphaFoldDB" id="A0A388LA06"/>